<evidence type="ECO:0000256" key="2">
    <source>
        <dbReference type="ARBA" id="ARBA00004123"/>
    </source>
</evidence>
<dbReference type="Gene3D" id="3.90.70.10">
    <property type="entry name" value="Cysteine proteinases"/>
    <property type="match status" value="1"/>
</dbReference>
<feature type="compositionally biased region" description="Gly residues" evidence="12">
    <location>
        <begin position="133"/>
        <end position="146"/>
    </location>
</feature>
<dbReference type="PANTHER" id="PTHR24006">
    <property type="entry name" value="UBIQUITIN CARBOXYL-TERMINAL HYDROLASE"/>
    <property type="match status" value="1"/>
</dbReference>
<comment type="similarity">
    <text evidence="3">Belongs to the peptidase C19 family.</text>
</comment>
<evidence type="ECO:0000256" key="3">
    <source>
        <dbReference type="ARBA" id="ARBA00009085"/>
    </source>
</evidence>
<evidence type="ECO:0000256" key="4">
    <source>
        <dbReference type="ARBA" id="ARBA00012759"/>
    </source>
</evidence>
<dbReference type="GO" id="GO:0016579">
    <property type="term" value="P:protein deubiquitination"/>
    <property type="evidence" value="ECO:0007669"/>
    <property type="project" value="InterPro"/>
</dbReference>
<evidence type="ECO:0000256" key="11">
    <source>
        <dbReference type="ARBA" id="ARBA00053800"/>
    </source>
</evidence>
<feature type="domain" description="USP" evidence="13">
    <location>
        <begin position="22"/>
        <end position="356"/>
    </location>
</feature>
<keyword evidence="15" id="KW-1185">Reference proteome</keyword>
<keyword evidence="7" id="KW-0833">Ubl conjugation pathway</keyword>
<evidence type="ECO:0000256" key="9">
    <source>
        <dbReference type="ARBA" id="ARBA00023242"/>
    </source>
</evidence>
<dbReference type="SUPFAM" id="SSF54001">
    <property type="entry name" value="Cysteine proteinases"/>
    <property type="match status" value="1"/>
</dbReference>
<dbReference type="AlphaFoldDB" id="A0A150G6T8"/>
<dbReference type="OrthoDB" id="27652at2759"/>
<evidence type="ECO:0000256" key="8">
    <source>
        <dbReference type="ARBA" id="ARBA00022801"/>
    </source>
</evidence>
<dbReference type="PANTHER" id="PTHR24006:SF733">
    <property type="entry name" value="RE52890P"/>
    <property type="match status" value="1"/>
</dbReference>
<dbReference type="STRING" id="33097.A0A150G6T8"/>
<reference evidence="15" key="1">
    <citation type="journal article" date="2016" name="Nat. Commun.">
        <title>The Gonium pectorale genome demonstrates co-option of cell cycle regulation during the evolution of multicellularity.</title>
        <authorList>
            <person name="Hanschen E.R."/>
            <person name="Marriage T.N."/>
            <person name="Ferris P.J."/>
            <person name="Hamaji T."/>
            <person name="Toyoda A."/>
            <person name="Fujiyama A."/>
            <person name="Neme R."/>
            <person name="Noguchi H."/>
            <person name="Minakuchi Y."/>
            <person name="Suzuki M."/>
            <person name="Kawai-Toyooka H."/>
            <person name="Smith D.R."/>
            <person name="Sparks H."/>
            <person name="Anderson J."/>
            <person name="Bakaric R."/>
            <person name="Luria V."/>
            <person name="Karger A."/>
            <person name="Kirschner M.W."/>
            <person name="Durand P.M."/>
            <person name="Michod R.E."/>
            <person name="Nozaki H."/>
            <person name="Olson B.J."/>
        </authorList>
    </citation>
    <scope>NUCLEOTIDE SEQUENCE [LARGE SCALE GENOMIC DNA]</scope>
    <source>
        <strain evidence="15">NIES-2863</strain>
    </source>
</reference>
<dbReference type="EMBL" id="LSYV01000054">
    <property type="protein sequence ID" value="KXZ45579.1"/>
    <property type="molecule type" value="Genomic_DNA"/>
</dbReference>
<dbReference type="InterPro" id="IPR018200">
    <property type="entry name" value="USP_CS"/>
</dbReference>
<comment type="subcellular location">
    <subcellularLocation>
        <location evidence="2">Nucleus</location>
    </subcellularLocation>
</comment>
<dbReference type="Proteomes" id="UP000075714">
    <property type="component" value="Unassembled WGS sequence"/>
</dbReference>
<dbReference type="InterPro" id="IPR028889">
    <property type="entry name" value="USP"/>
</dbReference>
<dbReference type="FunFam" id="3.90.70.10:FF:000035">
    <property type="entry name" value="Ubiquitin carboxyl-terminal hydrolase 3"/>
    <property type="match status" value="1"/>
</dbReference>
<dbReference type="Pfam" id="PF00443">
    <property type="entry name" value="UCH"/>
    <property type="match status" value="1"/>
</dbReference>
<dbReference type="PROSITE" id="PS00972">
    <property type="entry name" value="USP_1"/>
    <property type="match status" value="1"/>
</dbReference>
<evidence type="ECO:0000256" key="7">
    <source>
        <dbReference type="ARBA" id="ARBA00022786"/>
    </source>
</evidence>
<keyword evidence="10" id="KW-0449">Lipoprotein</keyword>
<protein>
    <recommendedName>
        <fullName evidence="4">ubiquitinyl hydrolase 1</fullName>
        <ecNumber evidence="4">3.4.19.12</ecNumber>
    </recommendedName>
</protein>
<dbReference type="InterPro" id="IPR050164">
    <property type="entry name" value="Peptidase_C19"/>
</dbReference>
<dbReference type="InterPro" id="IPR038765">
    <property type="entry name" value="Papain-like_cys_pep_sf"/>
</dbReference>
<dbReference type="PROSITE" id="PS00973">
    <property type="entry name" value="USP_2"/>
    <property type="match status" value="1"/>
</dbReference>
<dbReference type="InterPro" id="IPR001394">
    <property type="entry name" value="Peptidase_C19_UCH"/>
</dbReference>
<evidence type="ECO:0000256" key="1">
    <source>
        <dbReference type="ARBA" id="ARBA00000707"/>
    </source>
</evidence>
<proteinExistence type="inferred from homology"/>
<keyword evidence="6" id="KW-0519">Myristate</keyword>
<comment type="function">
    <text evidence="11">Recognizes and hydrolyzes the peptide bond at the C-terminal Gly of ubiquitin. Involved in the processing of poly-ubiquitin precursors as well as that of ubiquitinated proteins. Required for the correct development of pollen.</text>
</comment>
<feature type="region of interest" description="Disordered" evidence="12">
    <location>
        <begin position="130"/>
        <end position="149"/>
    </location>
</feature>
<evidence type="ECO:0000313" key="14">
    <source>
        <dbReference type="EMBL" id="KXZ45579.1"/>
    </source>
</evidence>
<comment type="caution">
    <text evidence="14">The sequence shown here is derived from an EMBL/GenBank/DDBJ whole genome shotgun (WGS) entry which is preliminary data.</text>
</comment>
<dbReference type="PROSITE" id="PS50235">
    <property type="entry name" value="USP_3"/>
    <property type="match status" value="1"/>
</dbReference>
<name>A0A150G6T8_GONPE</name>
<evidence type="ECO:0000256" key="12">
    <source>
        <dbReference type="SAM" id="MobiDB-lite"/>
    </source>
</evidence>
<evidence type="ECO:0000256" key="10">
    <source>
        <dbReference type="ARBA" id="ARBA00023288"/>
    </source>
</evidence>
<keyword evidence="8" id="KW-0378">Hydrolase</keyword>
<dbReference type="GO" id="GO:0004843">
    <property type="term" value="F:cysteine-type deubiquitinase activity"/>
    <property type="evidence" value="ECO:0007669"/>
    <property type="project" value="UniProtKB-EC"/>
</dbReference>
<dbReference type="GO" id="GO:0005634">
    <property type="term" value="C:nucleus"/>
    <property type="evidence" value="ECO:0007669"/>
    <property type="project" value="UniProtKB-SubCell"/>
</dbReference>
<evidence type="ECO:0000256" key="5">
    <source>
        <dbReference type="ARBA" id="ARBA00022670"/>
    </source>
</evidence>
<dbReference type="EC" id="3.4.19.12" evidence="4"/>
<sequence length="358" mass="40574">MGNSSSKLEKALAEAPEDERYYGLENFGNTCYCNSVLQALYFCKPFRERVLRYGASLPSNVEENLLNCLADLFMQINSSKKKTGVISPKKFVQRLRRDNELFRGHMHQDAHEFLNYLLNQSCELLEQEAKNAQGGGGGGQQAGAGGQPQRPITTWVHEIFQGKLVNETRCLHCETVTCREEVFMDLSLEIDNNTSLTSCLRNFSSMEMLDRDDKFFCDHCCCLQEAKKRMLLRSVPPCLILHLKRFKYVEAQGRLRKLMYRVVFPMELKLPNTTTDDDPGAADTLYTLSAVVVHVGSGPHHGHYVSLIKSGGQWLFFDDENVELISESQVQSTFGSTSEYGQNNMDHGYLLFYERAGA</sequence>
<keyword evidence="9" id="KW-0539">Nucleus</keyword>
<evidence type="ECO:0000313" key="15">
    <source>
        <dbReference type="Proteomes" id="UP000075714"/>
    </source>
</evidence>
<evidence type="ECO:0000259" key="13">
    <source>
        <dbReference type="PROSITE" id="PS50235"/>
    </source>
</evidence>
<organism evidence="14 15">
    <name type="scientific">Gonium pectorale</name>
    <name type="common">Green alga</name>
    <dbReference type="NCBI Taxonomy" id="33097"/>
    <lineage>
        <taxon>Eukaryota</taxon>
        <taxon>Viridiplantae</taxon>
        <taxon>Chlorophyta</taxon>
        <taxon>core chlorophytes</taxon>
        <taxon>Chlorophyceae</taxon>
        <taxon>CS clade</taxon>
        <taxon>Chlamydomonadales</taxon>
        <taxon>Volvocaceae</taxon>
        <taxon>Gonium</taxon>
    </lineage>
</organism>
<dbReference type="GO" id="GO:0006508">
    <property type="term" value="P:proteolysis"/>
    <property type="evidence" value="ECO:0007669"/>
    <property type="project" value="UniProtKB-KW"/>
</dbReference>
<gene>
    <name evidence="14" type="ORF">GPECTOR_53g165</name>
</gene>
<accession>A0A150G6T8</accession>
<keyword evidence="5" id="KW-0645">Protease</keyword>
<comment type="catalytic activity">
    <reaction evidence="1">
        <text>Thiol-dependent hydrolysis of ester, thioester, amide, peptide and isopeptide bonds formed by the C-terminal Gly of ubiquitin (a 76-residue protein attached to proteins as an intracellular targeting signal).</text>
        <dbReference type="EC" id="3.4.19.12"/>
    </reaction>
</comment>
<dbReference type="CDD" id="cd02663">
    <property type="entry name" value="Peptidase_C19G"/>
    <property type="match status" value="1"/>
</dbReference>
<dbReference type="GO" id="GO:0005829">
    <property type="term" value="C:cytosol"/>
    <property type="evidence" value="ECO:0007669"/>
    <property type="project" value="TreeGrafter"/>
</dbReference>
<evidence type="ECO:0000256" key="6">
    <source>
        <dbReference type="ARBA" id="ARBA00022707"/>
    </source>
</evidence>